<comment type="subcellular location">
    <subcellularLocation>
        <location evidence="2">Cytoplasm</location>
    </subcellularLocation>
</comment>
<dbReference type="GO" id="GO:0016881">
    <property type="term" value="F:acid-amino acid ligase activity"/>
    <property type="evidence" value="ECO:0007669"/>
    <property type="project" value="InterPro"/>
</dbReference>
<dbReference type="Pfam" id="PF08245">
    <property type="entry name" value="Mur_ligase_M"/>
    <property type="match status" value="1"/>
</dbReference>
<dbReference type="PANTHER" id="PTHR23135">
    <property type="entry name" value="MUR LIGASE FAMILY MEMBER"/>
    <property type="match status" value="1"/>
</dbReference>
<sequence>MKPNDLLEASLRQLKKLIPRNLFRYLQPSYHYFLAWLGAVIYRFPSRQIKVLTVTGTKGKTSTTEILTAMLQTAGFKVASTSTLQFTLAGSTKPNLYKMSMPGRMFLQRFLRQAVKIGCDYAVLESASEGVKLFRHKFIRLNGLVFTNLSPEHLESHGSYENYLAAKLEYAKALAHSPKTDKIIVVNDDDQEATKFLALAPTARPLKFSLTDAEPYQIEQDHLTLTWRGETIKTPLVGRFNLYNLLAAATMAEAQGVTAETIKKTLTALPPIKGRLEKIVSGGPEQDFEVIVDYAHTVDSLAQAYEALGRRGLICVLGGTGGGRDRDKRSQMGAIADQRCKLIFITNEDPYDEDPEQIMNDVATGVRTKNYRLVADRRLAIRQAMEAAKTGDVVMITGKGTDPYIMGQDGKKTPWSDAVVAREEILKILTKRQNARTAGS</sequence>
<keyword evidence="2" id="KW-0131">Cell cycle</keyword>
<reference evidence="5 6" key="1">
    <citation type="submission" date="2017-09" db="EMBL/GenBank/DDBJ databases">
        <title>Depth-based differentiation of microbial function through sediment-hosted aquifers and enrichment of novel symbionts in the deep terrestrial subsurface.</title>
        <authorList>
            <person name="Probst A.J."/>
            <person name="Ladd B."/>
            <person name="Jarett J.K."/>
            <person name="Geller-Mcgrath D.E."/>
            <person name="Sieber C.M."/>
            <person name="Emerson J.B."/>
            <person name="Anantharaman K."/>
            <person name="Thomas B.C."/>
            <person name="Malmstrom R."/>
            <person name="Stieglmeier M."/>
            <person name="Klingl A."/>
            <person name="Woyke T."/>
            <person name="Ryan C.M."/>
            <person name="Banfield J.F."/>
        </authorList>
    </citation>
    <scope>NUCLEOTIDE SEQUENCE [LARGE SCALE GENOMIC DNA]</scope>
    <source>
        <strain evidence="5">CG10_big_fil_rev_8_21_14_0_10_49_38</strain>
    </source>
</reference>
<proteinExistence type="inferred from homology"/>
<dbReference type="NCBIfam" id="TIGR01085">
    <property type="entry name" value="murE"/>
    <property type="match status" value="1"/>
</dbReference>
<gene>
    <name evidence="5" type="ORF">COV08_00915</name>
</gene>
<dbReference type="GO" id="GO:0051301">
    <property type="term" value="P:cell division"/>
    <property type="evidence" value="ECO:0007669"/>
    <property type="project" value="UniProtKB-KW"/>
</dbReference>
<dbReference type="Gene3D" id="3.90.190.20">
    <property type="entry name" value="Mur ligase, C-terminal domain"/>
    <property type="match status" value="1"/>
</dbReference>
<dbReference type="GO" id="GO:0071555">
    <property type="term" value="P:cell wall organization"/>
    <property type="evidence" value="ECO:0007669"/>
    <property type="project" value="UniProtKB-KW"/>
</dbReference>
<dbReference type="GO" id="GO:0005524">
    <property type="term" value="F:ATP binding"/>
    <property type="evidence" value="ECO:0007669"/>
    <property type="project" value="InterPro"/>
</dbReference>
<evidence type="ECO:0008006" key="7">
    <source>
        <dbReference type="Google" id="ProtNLM"/>
    </source>
</evidence>
<accession>A0A2H0RIJ6</accession>
<dbReference type="GO" id="GO:0008360">
    <property type="term" value="P:regulation of cell shape"/>
    <property type="evidence" value="ECO:0007669"/>
    <property type="project" value="UniProtKB-KW"/>
</dbReference>
<dbReference type="InterPro" id="IPR004101">
    <property type="entry name" value="Mur_ligase_C"/>
</dbReference>
<dbReference type="SUPFAM" id="SSF53623">
    <property type="entry name" value="MurD-like peptide ligases, catalytic domain"/>
    <property type="match status" value="1"/>
</dbReference>
<evidence type="ECO:0000313" key="6">
    <source>
        <dbReference type="Proteomes" id="UP000230431"/>
    </source>
</evidence>
<keyword evidence="2" id="KW-0133">Cell shape</keyword>
<dbReference type="Proteomes" id="UP000230431">
    <property type="component" value="Unassembled WGS sequence"/>
</dbReference>
<evidence type="ECO:0000259" key="3">
    <source>
        <dbReference type="Pfam" id="PF02875"/>
    </source>
</evidence>
<dbReference type="InterPro" id="IPR036615">
    <property type="entry name" value="Mur_ligase_C_dom_sf"/>
</dbReference>
<name>A0A2H0RIJ6_9BACT</name>
<keyword evidence="2" id="KW-0961">Cell wall biogenesis/degradation</keyword>
<dbReference type="InterPro" id="IPR013221">
    <property type="entry name" value="Mur_ligase_cen"/>
</dbReference>
<keyword evidence="2" id="KW-0132">Cell division</keyword>
<dbReference type="GO" id="GO:0005737">
    <property type="term" value="C:cytoplasm"/>
    <property type="evidence" value="ECO:0007669"/>
    <property type="project" value="UniProtKB-SubCell"/>
</dbReference>
<keyword evidence="2" id="KW-0573">Peptidoglycan synthesis</keyword>
<evidence type="ECO:0000256" key="1">
    <source>
        <dbReference type="ARBA" id="ARBA00005898"/>
    </source>
</evidence>
<dbReference type="EMBL" id="PCYK01000005">
    <property type="protein sequence ID" value="PIR46236.1"/>
    <property type="molecule type" value="Genomic_DNA"/>
</dbReference>
<feature type="domain" description="Mur ligase C-terminal" evidence="3">
    <location>
        <begin position="274"/>
        <end position="400"/>
    </location>
</feature>
<protein>
    <recommendedName>
        <fullName evidence="7">UDP-N-acetylmuramoyl-L-alanyl-D-glutamate--2, 6-diaminopimelate ligase</fullName>
    </recommendedName>
</protein>
<evidence type="ECO:0000259" key="4">
    <source>
        <dbReference type="Pfam" id="PF08245"/>
    </source>
</evidence>
<dbReference type="PANTHER" id="PTHR23135:SF4">
    <property type="entry name" value="UDP-N-ACETYLMURAMOYL-L-ALANYL-D-GLUTAMATE--2,6-DIAMINOPIMELATE LIGASE MURE HOMOLOG, CHLOROPLASTIC"/>
    <property type="match status" value="1"/>
</dbReference>
<dbReference type="AlphaFoldDB" id="A0A2H0RIJ6"/>
<dbReference type="UniPathway" id="UPA00219"/>
<feature type="domain" description="Mur ligase central" evidence="4">
    <location>
        <begin position="54"/>
        <end position="251"/>
    </location>
</feature>
<comment type="similarity">
    <text evidence="1">Belongs to the MurCDEF family. MurE subfamily.</text>
</comment>
<dbReference type="Pfam" id="PF02875">
    <property type="entry name" value="Mur_ligase_C"/>
    <property type="match status" value="1"/>
</dbReference>
<dbReference type="Gene3D" id="3.40.1190.10">
    <property type="entry name" value="Mur-like, catalytic domain"/>
    <property type="match status" value="1"/>
</dbReference>
<evidence type="ECO:0000313" key="5">
    <source>
        <dbReference type="EMBL" id="PIR46236.1"/>
    </source>
</evidence>
<comment type="pathway">
    <text evidence="2">Cell wall biogenesis; peptidoglycan biosynthesis.</text>
</comment>
<organism evidence="5 6">
    <name type="scientific">Candidatus Vogelbacteria bacterium CG10_big_fil_rev_8_21_14_0_10_49_38</name>
    <dbReference type="NCBI Taxonomy" id="1975043"/>
    <lineage>
        <taxon>Bacteria</taxon>
        <taxon>Candidatus Vogeliibacteriota</taxon>
    </lineage>
</organism>
<dbReference type="GO" id="GO:0009252">
    <property type="term" value="P:peptidoglycan biosynthetic process"/>
    <property type="evidence" value="ECO:0007669"/>
    <property type="project" value="UniProtKB-UniPathway"/>
</dbReference>
<dbReference type="InterPro" id="IPR005761">
    <property type="entry name" value="UDP-N-AcMur-Glu-dNH2Pim_ligase"/>
</dbReference>
<evidence type="ECO:0000256" key="2">
    <source>
        <dbReference type="RuleBase" id="RU004135"/>
    </source>
</evidence>
<dbReference type="SUPFAM" id="SSF53244">
    <property type="entry name" value="MurD-like peptide ligases, peptide-binding domain"/>
    <property type="match status" value="1"/>
</dbReference>
<dbReference type="InterPro" id="IPR036565">
    <property type="entry name" value="Mur-like_cat_sf"/>
</dbReference>
<comment type="caution">
    <text evidence="5">The sequence shown here is derived from an EMBL/GenBank/DDBJ whole genome shotgun (WGS) entry which is preliminary data.</text>
</comment>